<evidence type="ECO:0000259" key="6">
    <source>
        <dbReference type="SMART" id="SM00363"/>
    </source>
</evidence>
<dbReference type="InterPro" id="IPR020103">
    <property type="entry name" value="PsdUridine_synth_cat_dom_sf"/>
</dbReference>
<comment type="caution">
    <text evidence="7">The sequence shown here is derived from an EMBL/GenBank/DDBJ whole genome shotgun (WGS) entry which is preliminary data.</text>
</comment>
<dbReference type="EC" id="5.4.99.-" evidence="5"/>
<dbReference type="InterPro" id="IPR002942">
    <property type="entry name" value="S4_RNA-bd"/>
</dbReference>
<dbReference type="PROSITE" id="PS50889">
    <property type="entry name" value="S4"/>
    <property type="match status" value="1"/>
</dbReference>
<protein>
    <recommendedName>
        <fullName evidence="5">Pseudouridine synthase</fullName>
        <ecNumber evidence="5">5.4.99.-</ecNumber>
    </recommendedName>
</protein>
<dbReference type="SUPFAM" id="SSF55174">
    <property type="entry name" value="Alpha-L RNA-binding motif"/>
    <property type="match status" value="1"/>
</dbReference>
<evidence type="ECO:0000256" key="1">
    <source>
        <dbReference type="ARBA" id="ARBA00008348"/>
    </source>
</evidence>
<accession>A0A926FDW0</accession>
<dbReference type="EMBL" id="JACRTE010000007">
    <property type="protein sequence ID" value="MBC8596674.1"/>
    <property type="molecule type" value="Genomic_DNA"/>
</dbReference>
<dbReference type="GO" id="GO:0000455">
    <property type="term" value="P:enzyme-directed rRNA pseudouridine synthesis"/>
    <property type="evidence" value="ECO:0007669"/>
    <property type="project" value="UniProtKB-ARBA"/>
</dbReference>
<dbReference type="Pfam" id="PF01479">
    <property type="entry name" value="S4"/>
    <property type="match status" value="1"/>
</dbReference>
<dbReference type="InterPro" id="IPR000748">
    <property type="entry name" value="PsdUridine_synth_RsuA/RluB/E/F"/>
</dbReference>
<name>A0A926FDW0_9FIRM</name>
<dbReference type="Proteomes" id="UP000647416">
    <property type="component" value="Unassembled WGS sequence"/>
</dbReference>
<dbReference type="CDD" id="cd00165">
    <property type="entry name" value="S4"/>
    <property type="match status" value="1"/>
</dbReference>
<dbReference type="PANTHER" id="PTHR47683">
    <property type="entry name" value="PSEUDOURIDINE SYNTHASE FAMILY PROTEIN-RELATED"/>
    <property type="match status" value="1"/>
</dbReference>
<evidence type="ECO:0000256" key="2">
    <source>
        <dbReference type="ARBA" id="ARBA00022884"/>
    </source>
</evidence>
<dbReference type="Gene3D" id="3.10.290.10">
    <property type="entry name" value="RNA-binding S4 domain"/>
    <property type="match status" value="1"/>
</dbReference>
<reference evidence="7" key="1">
    <citation type="submission" date="2020-08" db="EMBL/GenBank/DDBJ databases">
        <title>Genome public.</title>
        <authorList>
            <person name="Liu C."/>
            <person name="Sun Q."/>
        </authorList>
    </citation>
    <scope>NUCLEOTIDE SEQUENCE</scope>
    <source>
        <strain evidence="7">NSJ-50</strain>
    </source>
</reference>
<dbReference type="Gene3D" id="3.30.70.580">
    <property type="entry name" value="Pseudouridine synthase I, catalytic domain, N-terminal subdomain"/>
    <property type="match status" value="1"/>
</dbReference>
<dbReference type="AlphaFoldDB" id="A0A926FDW0"/>
<evidence type="ECO:0000313" key="7">
    <source>
        <dbReference type="EMBL" id="MBC8596674.1"/>
    </source>
</evidence>
<dbReference type="SMART" id="SM00363">
    <property type="entry name" value="S4"/>
    <property type="match status" value="1"/>
</dbReference>
<organism evidence="7 8">
    <name type="scientific">Qingrenia yutianensis</name>
    <dbReference type="NCBI Taxonomy" id="2763676"/>
    <lineage>
        <taxon>Bacteria</taxon>
        <taxon>Bacillati</taxon>
        <taxon>Bacillota</taxon>
        <taxon>Clostridia</taxon>
        <taxon>Eubacteriales</taxon>
        <taxon>Oscillospiraceae</taxon>
        <taxon>Qingrenia</taxon>
    </lineage>
</organism>
<dbReference type="Gene3D" id="3.30.70.1560">
    <property type="entry name" value="Alpha-L RNA-binding motif"/>
    <property type="match status" value="1"/>
</dbReference>
<comment type="similarity">
    <text evidence="1 5">Belongs to the pseudouridine synthase RsuA family.</text>
</comment>
<dbReference type="GO" id="GO:0120159">
    <property type="term" value="F:rRNA pseudouridine synthase activity"/>
    <property type="evidence" value="ECO:0007669"/>
    <property type="project" value="UniProtKB-ARBA"/>
</dbReference>
<evidence type="ECO:0000256" key="3">
    <source>
        <dbReference type="ARBA" id="ARBA00023235"/>
    </source>
</evidence>
<dbReference type="InterPro" id="IPR020094">
    <property type="entry name" value="TruA/RsuA/RluB/E/F_N"/>
</dbReference>
<gene>
    <name evidence="7" type="ORF">H8706_07295</name>
</gene>
<keyword evidence="3 5" id="KW-0413">Isomerase</keyword>
<evidence type="ECO:0000313" key="8">
    <source>
        <dbReference type="Proteomes" id="UP000647416"/>
    </source>
</evidence>
<dbReference type="InterPro" id="IPR006145">
    <property type="entry name" value="PsdUridine_synth_RsuA/RluA"/>
</dbReference>
<feature type="domain" description="RNA-binding S4" evidence="6">
    <location>
        <begin position="1"/>
        <end position="60"/>
    </location>
</feature>
<dbReference type="CDD" id="cd02553">
    <property type="entry name" value="PseudoU_synth_RsuA"/>
    <property type="match status" value="1"/>
</dbReference>
<sequence length="246" mass="27524">MRLDKFLADCGQGSRKDIKKMITNGLVTLDGAVCKSAQTAVDENSDVALCGKKIVYEKFIYLMMNKPQGYISATEDTRKKTVLDLLGDEYKYFSLFPAGRLDIDTEGFLLLTNDGNFAHNILSPKKHVDKTYFAKIDGQITDEHIKMFADGIVLDDGYKTLPSRLKILKSDENSSEIEITVREGKFHQIKRMFDAVGTHVAYLKRIAMGGLYLDESLGKGEVKKLTKEETEKITGGQNGHNQNALQ</sequence>
<dbReference type="InterPro" id="IPR050343">
    <property type="entry name" value="RsuA_PseudoU_synthase"/>
</dbReference>
<dbReference type="FunFam" id="3.30.70.1560:FF:000001">
    <property type="entry name" value="Pseudouridine synthase"/>
    <property type="match status" value="1"/>
</dbReference>
<dbReference type="InterPro" id="IPR018496">
    <property type="entry name" value="PsdUridine_synth_RsuA/RluB_CS"/>
</dbReference>
<keyword evidence="2 4" id="KW-0694">RNA-binding</keyword>
<dbReference type="Pfam" id="PF00849">
    <property type="entry name" value="PseudoU_synth_2"/>
    <property type="match status" value="1"/>
</dbReference>
<dbReference type="InterPro" id="IPR042092">
    <property type="entry name" value="PsdUridine_s_RsuA/RluB/E/F_cat"/>
</dbReference>
<keyword evidence="8" id="KW-1185">Reference proteome</keyword>
<dbReference type="PANTHER" id="PTHR47683:SF4">
    <property type="entry name" value="PSEUDOURIDINE SYNTHASE"/>
    <property type="match status" value="1"/>
</dbReference>
<proteinExistence type="inferred from homology"/>
<dbReference type="PROSITE" id="PS01149">
    <property type="entry name" value="PSI_RSU"/>
    <property type="match status" value="1"/>
</dbReference>
<dbReference type="GO" id="GO:0005829">
    <property type="term" value="C:cytosol"/>
    <property type="evidence" value="ECO:0007669"/>
    <property type="project" value="UniProtKB-ARBA"/>
</dbReference>
<dbReference type="SUPFAM" id="SSF55120">
    <property type="entry name" value="Pseudouridine synthase"/>
    <property type="match status" value="1"/>
</dbReference>
<dbReference type="RefSeq" id="WP_262432105.1">
    <property type="nucleotide sequence ID" value="NZ_JACRTE010000007.1"/>
</dbReference>
<evidence type="ECO:0000256" key="4">
    <source>
        <dbReference type="PROSITE-ProRule" id="PRU00182"/>
    </source>
</evidence>
<evidence type="ECO:0000256" key="5">
    <source>
        <dbReference type="RuleBase" id="RU003887"/>
    </source>
</evidence>
<dbReference type="GO" id="GO:0003723">
    <property type="term" value="F:RNA binding"/>
    <property type="evidence" value="ECO:0007669"/>
    <property type="project" value="UniProtKB-KW"/>
</dbReference>
<dbReference type="NCBIfam" id="TIGR00093">
    <property type="entry name" value="pseudouridine synthase"/>
    <property type="match status" value="1"/>
</dbReference>
<dbReference type="InterPro" id="IPR036986">
    <property type="entry name" value="S4_RNA-bd_sf"/>
</dbReference>